<keyword evidence="3 5" id="KW-0853">WD repeat</keyword>
<dbReference type="Pfam" id="PF08324">
    <property type="entry name" value="PUL"/>
    <property type="match status" value="1"/>
</dbReference>
<dbReference type="Pfam" id="PF00400">
    <property type="entry name" value="WD40"/>
    <property type="match status" value="4"/>
</dbReference>
<dbReference type="InterPro" id="IPR001680">
    <property type="entry name" value="WD40_rpt"/>
</dbReference>
<evidence type="ECO:0000256" key="1">
    <source>
        <dbReference type="ARBA" id="ARBA00004496"/>
    </source>
</evidence>
<dbReference type="GO" id="GO:0005737">
    <property type="term" value="C:cytoplasm"/>
    <property type="evidence" value="ECO:0007669"/>
    <property type="project" value="UniProtKB-SubCell"/>
</dbReference>
<keyword evidence="4" id="KW-0677">Repeat</keyword>
<comment type="caution">
    <text evidence="9">The sequence shown here is derived from an EMBL/GenBank/DDBJ whole genome shotgun (WGS) entry which is preliminary data.</text>
</comment>
<evidence type="ECO:0000313" key="10">
    <source>
        <dbReference type="Proteomes" id="UP000241890"/>
    </source>
</evidence>
<evidence type="ECO:0000256" key="6">
    <source>
        <dbReference type="SAM" id="MobiDB-lite"/>
    </source>
</evidence>
<keyword evidence="2" id="KW-0963">Cytoplasm</keyword>
<dbReference type="GO" id="GO:0010992">
    <property type="term" value="P:ubiquitin recycling"/>
    <property type="evidence" value="ECO:0007669"/>
    <property type="project" value="TreeGrafter"/>
</dbReference>
<evidence type="ECO:0000259" key="8">
    <source>
        <dbReference type="PROSITE" id="PS51396"/>
    </source>
</evidence>
<dbReference type="AlphaFoldDB" id="A0A2R5GH77"/>
<keyword evidence="10" id="KW-1185">Reference proteome</keyword>
<evidence type="ECO:0000256" key="5">
    <source>
        <dbReference type="PROSITE-ProRule" id="PRU00221"/>
    </source>
</evidence>
<dbReference type="PANTHER" id="PTHR19849">
    <property type="entry name" value="PHOSPHOLIPASE A-2-ACTIVATING PROTEIN"/>
    <property type="match status" value="1"/>
</dbReference>
<feature type="domain" description="PFU" evidence="7">
    <location>
        <begin position="374"/>
        <end position="471"/>
    </location>
</feature>
<dbReference type="GO" id="GO:0043130">
    <property type="term" value="F:ubiquitin binding"/>
    <property type="evidence" value="ECO:0007669"/>
    <property type="project" value="TreeGrafter"/>
</dbReference>
<dbReference type="SMART" id="SM00320">
    <property type="entry name" value="WD40"/>
    <property type="match status" value="7"/>
</dbReference>
<dbReference type="InterPro" id="IPR019775">
    <property type="entry name" value="WD40_repeat_CS"/>
</dbReference>
<dbReference type="SUPFAM" id="SSF50978">
    <property type="entry name" value="WD40 repeat-like"/>
    <property type="match status" value="1"/>
</dbReference>
<dbReference type="InterPro" id="IPR038122">
    <property type="entry name" value="PFU_sf"/>
</dbReference>
<dbReference type="PROSITE" id="PS00678">
    <property type="entry name" value="WD_REPEATS_1"/>
    <property type="match status" value="1"/>
</dbReference>
<evidence type="ECO:0000256" key="3">
    <source>
        <dbReference type="ARBA" id="ARBA00022574"/>
    </source>
</evidence>
<comment type="subcellular location">
    <subcellularLocation>
        <location evidence="1">Cytoplasm</location>
    </subcellularLocation>
</comment>
<dbReference type="Pfam" id="PF09070">
    <property type="entry name" value="PFU"/>
    <property type="match status" value="1"/>
</dbReference>
<dbReference type="Proteomes" id="UP000241890">
    <property type="component" value="Unassembled WGS sequence"/>
</dbReference>
<evidence type="ECO:0000313" key="9">
    <source>
        <dbReference type="EMBL" id="GBG29098.1"/>
    </source>
</evidence>
<dbReference type="PROSITE" id="PS50294">
    <property type="entry name" value="WD_REPEATS_REGION"/>
    <property type="match status" value="1"/>
</dbReference>
<dbReference type="PROSITE" id="PS51396">
    <property type="entry name" value="PUL"/>
    <property type="match status" value="1"/>
</dbReference>
<proteinExistence type="predicted"/>
<dbReference type="OrthoDB" id="10265988at2759"/>
<dbReference type="PRINTS" id="PR00320">
    <property type="entry name" value="GPROTEINBRPT"/>
</dbReference>
<dbReference type="PROSITE" id="PS50082">
    <property type="entry name" value="WD_REPEATS_2"/>
    <property type="match status" value="2"/>
</dbReference>
<dbReference type="CDD" id="cd00200">
    <property type="entry name" value="WD40"/>
    <property type="match status" value="1"/>
</dbReference>
<sequence length="798" mass="83393">MFELVGELYGHQGDIRGLAALPGGRLVSGSRDRIGKVWRPVREGKGYEEVAALLEHEHWVSVVLALPGSLGFVTGCQDHKIRWYDGDGNIKGTLLGHEGPVSSLDWNTASEELVSGSWDGTARIWDLSSGTCKSVLPGHENGVCVLALPNGSIATGSAGVQRNNRVEGFQVRLWRDGQQLSSLKEHQGAVRSLCRAAADGATFASTSNDGTVRVWPAEGGASLATMSNPPGPEGSPAFNFCVAAADGFSRLAVASDDCCVRIWNPETGSMEEEIAHPCTVWCVVQLENGDFATGGSDGVVRVFSRDASRHAPGEVREGYLNEALKRREAIANKASNGGQKIDPSKLAKIYEAKPGGSDGEVKMFNKEGQAWVYSWSASSQTWIEVGEVMGDAGGKEMIDGVEYDKVVPVEIEDPSSGGVRKLQLGFNNEDSPYVVAQQFVAKHELSEHHTQQIAEFVQNVRGQASGPPTIDMSGGGAASGASAGAGAGASASATTSSSMEVDEGGAVGFPLQFASGVAFEAGDLDKIMSKLEEVNASLAEASLSDKELAALREVCATLKQTSRYHATTVDAAGVRALLRAFADWDLVEGFPVMDVLRLVLTHPDGSAKVAATGRVGDILTRSLAVASAKGSESAAPLAPALVGARVAANVFRHPPTADAAVKALDGAASAVEDVAEPLRALTEFPNKNVRAAAATCLMNCANKLAHTRSVTTTTETRQGLLRAAVQAIEACASQGAKEGEAARKAALAAGCLLVLDSSLEGDFDGLAAALSTAEGLDVPALTTVCDNLRALLRRRGHK</sequence>
<dbReference type="InParanoid" id="A0A2R5GH77"/>
<gene>
    <name evidence="9" type="ORF">FCC1311_099491</name>
</gene>
<dbReference type="InterPro" id="IPR036322">
    <property type="entry name" value="WD40_repeat_dom_sf"/>
</dbReference>
<organism evidence="9 10">
    <name type="scientific">Hondaea fermentalgiana</name>
    <dbReference type="NCBI Taxonomy" id="2315210"/>
    <lineage>
        <taxon>Eukaryota</taxon>
        <taxon>Sar</taxon>
        <taxon>Stramenopiles</taxon>
        <taxon>Bigyra</taxon>
        <taxon>Labyrinthulomycetes</taxon>
        <taxon>Thraustochytrida</taxon>
        <taxon>Thraustochytriidae</taxon>
        <taxon>Hondaea</taxon>
    </lineage>
</organism>
<dbReference type="InterPro" id="IPR015943">
    <property type="entry name" value="WD40/YVTN_repeat-like_dom_sf"/>
</dbReference>
<protein>
    <submittedName>
        <fullName evidence="9">Guanine nucleotide-binding protein subunit beta-2-like 1</fullName>
    </submittedName>
</protein>
<dbReference type="GO" id="GO:0043161">
    <property type="term" value="P:proteasome-mediated ubiquitin-dependent protein catabolic process"/>
    <property type="evidence" value="ECO:0007669"/>
    <property type="project" value="TreeGrafter"/>
</dbReference>
<dbReference type="InterPro" id="IPR011989">
    <property type="entry name" value="ARM-like"/>
</dbReference>
<feature type="region of interest" description="Disordered" evidence="6">
    <location>
        <begin position="464"/>
        <end position="491"/>
    </location>
</feature>
<dbReference type="Gene3D" id="2.130.10.10">
    <property type="entry name" value="YVTN repeat-like/Quinoprotein amine dehydrogenase"/>
    <property type="match status" value="1"/>
</dbReference>
<dbReference type="InterPro" id="IPR013535">
    <property type="entry name" value="PUL_dom"/>
</dbReference>
<evidence type="ECO:0000259" key="7">
    <source>
        <dbReference type="PROSITE" id="PS51394"/>
    </source>
</evidence>
<dbReference type="GO" id="GO:0005634">
    <property type="term" value="C:nucleus"/>
    <property type="evidence" value="ECO:0007669"/>
    <property type="project" value="TreeGrafter"/>
</dbReference>
<reference evidence="9 10" key="1">
    <citation type="submission" date="2017-12" db="EMBL/GenBank/DDBJ databases">
        <title>Sequencing, de novo assembly and annotation of complete genome of a new Thraustochytrid species, strain FCC1311.</title>
        <authorList>
            <person name="Sedici K."/>
            <person name="Godart F."/>
            <person name="Aiese Cigliano R."/>
            <person name="Sanseverino W."/>
            <person name="Barakat M."/>
            <person name="Ortet P."/>
            <person name="Marechal E."/>
            <person name="Cagnac O."/>
            <person name="Amato A."/>
        </authorList>
    </citation>
    <scope>NUCLEOTIDE SEQUENCE [LARGE SCALE GENOMIC DNA]</scope>
</reference>
<dbReference type="InterPro" id="IPR015155">
    <property type="entry name" value="PFU"/>
</dbReference>
<dbReference type="InterPro" id="IPR020472">
    <property type="entry name" value="WD40_PAC1"/>
</dbReference>
<dbReference type="Gene3D" id="3.10.20.870">
    <property type="entry name" value="PFU (PLAA family ubiquitin binding), C-terminal domain"/>
    <property type="match status" value="1"/>
</dbReference>
<dbReference type="Gene3D" id="1.25.10.10">
    <property type="entry name" value="Leucine-rich Repeat Variant"/>
    <property type="match status" value="1"/>
</dbReference>
<feature type="repeat" description="WD" evidence="5">
    <location>
        <begin position="94"/>
        <end position="135"/>
    </location>
</feature>
<dbReference type="EMBL" id="BEYU01000053">
    <property type="protein sequence ID" value="GBG29098.1"/>
    <property type="molecule type" value="Genomic_DNA"/>
</dbReference>
<evidence type="ECO:0000256" key="4">
    <source>
        <dbReference type="ARBA" id="ARBA00022737"/>
    </source>
</evidence>
<feature type="compositionally biased region" description="Gly residues" evidence="6">
    <location>
        <begin position="473"/>
        <end position="487"/>
    </location>
</feature>
<dbReference type="PANTHER" id="PTHR19849:SF0">
    <property type="entry name" value="PHOSPHOLIPASE A-2-ACTIVATING PROTEIN"/>
    <property type="match status" value="1"/>
</dbReference>
<feature type="domain" description="PUL" evidence="8">
    <location>
        <begin position="507"/>
        <end position="791"/>
    </location>
</feature>
<accession>A0A2R5GH77</accession>
<dbReference type="PROSITE" id="PS51394">
    <property type="entry name" value="PFU"/>
    <property type="match status" value="1"/>
</dbReference>
<evidence type="ECO:0000256" key="2">
    <source>
        <dbReference type="ARBA" id="ARBA00022490"/>
    </source>
</evidence>
<feature type="repeat" description="WD" evidence="5">
    <location>
        <begin position="183"/>
        <end position="225"/>
    </location>
</feature>
<name>A0A2R5GH77_9STRA</name>